<organism evidence="1 2">
    <name type="scientific">Kibdelosporangium banguiense</name>
    <dbReference type="NCBI Taxonomy" id="1365924"/>
    <lineage>
        <taxon>Bacteria</taxon>
        <taxon>Bacillati</taxon>
        <taxon>Actinomycetota</taxon>
        <taxon>Actinomycetes</taxon>
        <taxon>Pseudonocardiales</taxon>
        <taxon>Pseudonocardiaceae</taxon>
        <taxon>Kibdelosporangium</taxon>
    </lineage>
</organism>
<comment type="caution">
    <text evidence="1">The sequence shown here is derived from an EMBL/GenBank/DDBJ whole genome shotgun (WGS) entry which is preliminary data.</text>
</comment>
<reference evidence="1 2" key="1">
    <citation type="submission" date="2021-03" db="EMBL/GenBank/DDBJ databases">
        <title>Sequencing the genomes of 1000 actinobacteria strains.</title>
        <authorList>
            <person name="Klenk H.-P."/>
        </authorList>
    </citation>
    <scope>NUCLEOTIDE SEQUENCE [LARGE SCALE GENOMIC DNA]</scope>
    <source>
        <strain evidence="1 2">DSM 46670</strain>
    </source>
</reference>
<gene>
    <name evidence="1" type="ORF">JOF56_003912</name>
</gene>
<evidence type="ECO:0000313" key="1">
    <source>
        <dbReference type="EMBL" id="MBP2323527.1"/>
    </source>
</evidence>
<protein>
    <submittedName>
        <fullName evidence="1">Uncharacterized protein</fullName>
    </submittedName>
</protein>
<evidence type="ECO:0000313" key="2">
    <source>
        <dbReference type="Proteomes" id="UP001519332"/>
    </source>
</evidence>
<proteinExistence type="predicted"/>
<name>A0ABS4TGH3_9PSEU</name>
<accession>A0ABS4TGH3</accession>
<dbReference type="EMBL" id="JAGINW010000001">
    <property type="protein sequence ID" value="MBP2323527.1"/>
    <property type="molecule type" value="Genomic_DNA"/>
</dbReference>
<dbReference type="Proteomes" id="UP001519332">
    <property type="component" value="Unassembled WGS sequence"/>
</dbReference>
<sequence>MCDALWQVVVTGILRHRAILPTAGRRVKVWNAESKPQDDGQVVAAEAVTTYRAISFAISQRLLFR</sequence>
<keyword evidence="2" id="KW-1185">Reference proteome</keyword>